<reference evidence="2 3" key="1">
    <citation type="submission" date="2021-12" db="EMBL/GenBank/DDBJ databases">
        <title>Genome sequencing of bacteria with rrn-lacking chromosome and rrn-plasmid.</title>
        <authorList>
            <person name="Anda M."/>
            <person name="Iwasaki W."/>
        </authorList>
    </citation>
    <scope>NUCLEOTIDE SEQUENCE [LARGE SCALE GENOMIC DNA]</scope>
    <source>
        <strain evidence="2 3">DSM 100852</strain>
        <plasmid evidence="2 3">pFA4</plasmid>
    </source>
</reference>
<keyword evidence="1" id="KW-0472">Membrane</keyword>
<keyword evidence="3" id="KW-1185">Reference proteome</keyword>
<evidence type="ECO:0000313" key="3">
    <source>
        <dbReference type="Proteomes" id="UP001348817"/>
    </source>
</evidence>
<protein>
    <recommendedName>
        <fullName evidence="4">DUF3137 domain-containing protein</fullName>
    </recommendedName>
</protein>
<organism evidence="2 3">
    <name type="scientific">Fulvitalea axinellae</name>
    <dbReference type="NCBI Taxonomy" id="1182444"/>
    <lineage>
        <taxon>Bacteria</taxon>
        <taxon>Pseudomonadati</taxon>
        <taxon>Bacteroidota</taxon>
        <taxon>Cytophagia</taxon>
        <taxon>Cytophagales</taxon>
        <taxon>Persicobacteraceae</taxon>
        <taxon>Fulvitalea</taxon>
    </lineage>
</organism>
<dbReference type="AlphaFoldDB" id="A0AAU9CSS2"/>
<dbReference type="KEGG" id="fax:FUAX_47670"/>
<keyword evidence="1" id="KW-0812">Transmembrane</keyword>
<keyword evidence="2" id="KW-0614">Plasmid</keyword>
<evidence type="ECO:0000313" key="2">
    <source>
        <dbReference type="EMBL" id="BDD12335.1"/>
    </source>
</evidence>
<dbReference type="Proteomes" id="UP001348817">
    <property type="component" value="Plasmid pFA4"/>
</dbReference>
<sequence>MDGVWPVVFAVSILGGTLLLSRWMIKKATEEVKGWASKNGFEFLSKKESAEKTGFSRTRFYRNHKAGKCHDVISKKSGGSELRVLTYRYRQGNHSGRITAFGLHSGWLRKFPDFLVKPEGFLNAVGEFFGSQDIDFSEHPEFSERYVLKGDEVKLRVAFNKEVLDFFYNVNDALVYEKIDDSLYLYRTRSHDGIEEYSGRLKTLASVASILKKSMEARDSVQ</sequence>
<name>A0AAU9CSS2_9BACT</name>
<feature type="transmembrane region" description="Helical" evidence="1">
    <location>
        <begin position="6"/>
        <end position="25"/>
    </location>
</feature>
<accession>A0AAU9CSS2</accession>
<keyword evidence="1" id="KW-1133">Transmembrane helix</keyword>
<evidence type="ECO:0008006" key="4">
    <source>
        <dbReference type="Google" id="ProtNLM"/>
    </source>
</evidence>
<geneLocation type="plasmid" evidence="2 3">
    <name>pFA4</name>
</geneLocation>
<dbReference type="EMBL" id="AP025318">
    <property type="protein sequence ID" value="BDD12335.1"/>
    <property type="molecule type" value="Genomic_DNA"/>
</dbReference>
<gene>
    <name evidence="2" type="ORF">FUAX_47670</name>
</gene>
<evidence type="ECO:0000256" key="1">
    <source>
        <dbReference type="SAM" id="Phobius"/>
    </source>
</evidence>
<proteinExistence type="predicted"/>